<feature type="domain" description="3-hydroxyacyl-CoA dehydrogenase C-terminal" evidence="11">
    <location>
        <begin position="483"/>
        <end position="520"/>
    </location>
</feature>
<name>A0A382DYF6_9ZZZZ</name>
<keyword evidence="8" id="KW-0413">Isomerase</keyword>
<dbReference type="FunFam" id="3.40.50.720:FF:000009">
    <property type="entry name" value="Fatty oxidation complex, alpha subunit"/>
    <property type="match status" value="1"/>
</dbReference>
<organism evidence="13">
    <name type="scientific">marine metagenome</name>
    <dbReference type="NCBI Taxonomy" id="408172"/>
    <lineage>
        <taxon>unclassified sequences</taxon>
        <taxon>metagenomes</taxon>
        <taxon>ecological metagenomes</taxon>
    </lineage>
</organism>
<dbReference type="Gene3D" id="3.40.50.720">
    <property type="entry name" value="NAD(P)-binding Rossmann-like Domain"/>
    <property type="match status" value="1"/>
</dbReference>
<evidence type="ECO:0000256" key="8">
    <source>
        <dbReference type="ARBA" id="ARBA00023235"/>
    </source>
</evidence>
<evidence type="ECO:0008006" key="14">
    <source>
        <dbReference type="Google" id="ProtNLM"/>
    </source>
</evidence>
<accession>A0A382DYF6</accession>
<dbReference type="SUPFAM" id="SSF48179">
    <property type="entry name" value="6-phosphogluconate dehydrogenase C-terminal domain-like"/>
    <property type="match status" value="1"/>
</dbReference>
<keyword evidence="9" id="KW-0456">Lyase</keyword>
<evidence type="ECO:0000259" key="11">
    <source>
        <dbReference type="Pfam" id="PF00725"/>
    </source>
</evidence>
<dbReference type="GO" id="GO:0016616">
    <property type="term" value="F:oxidoreductase activity, acting on the CH-OH group of donors, NAD or NADP as acceptor"/>
    <property type="evidence" value="ECO:0007669"/>
    <property type="project" value="InterPro"/>
</dbReference>
<proteinExistence type="predicted"/>
<comment type="pathway">
    <text evidence="2">Lipid metabolism; fatty acid beta-oxidation.</text>
</comment>
<keyword evidence="10" id="KW-0511">Multifunctional enzyme</keyword>
<evidence type="ECO:0000256" key="6">
    <source>
        <dbReference type="ARBA" id="ARBA00023098"/>
    </source>
</evidence>
<dbReference type="Gene3D" id="1.10.1040.50">
    <property type="match status" value="1"/>
</dbReference>
<sequence>MSEPVYSERINSVGLVILDNPPVNAFSLAQRVSLRDALIQAIEDDGVTAIVITGGGRMFSAGADIKEFDSGVSDQSPTLPELIELVENAPKPIVAAIHGNAMGGGCELALGCHGRVAAPGTRVGLPEVTLGIVPGAGGTQRMPRLIGIPAALDMIVSGKPLTAEHAHKLGLIDELADSVTNLVEAGVSLAHQLAESGDPVKTRDRDERLAEARDEPELFDRFRGKIAHRARGFEAPYACIECLEAALWKPFPEGIQFERETFQRCRKSLQSKAQRHAFFAERQARKVQGVGADTQVLPVTRAAVLGCGTMGGGIAMCFANSGIRVTVTEPEQGALDRGMDMIRKNYYATVSKGRLSKEDAEARLALIEPTLDFETVGDADFVIEAVFENMDLKKDIFTRLDSICHSKAVLATNTSSLDVNDIAAVTSRPEQVVGTHFFSPANVMRLLEIVRGSKTSPEVLATAMSLSQRLRKVGVVVGVCDSFAANRMLYPYTRQAEFLLEEGALPEQVDRVIYDFGFPM</sequence>
<keyword evidence="4" id="KW-0560">Oxidoreductase</keyword>
<keyword evidence="7" id="KW-0576">Peroxisome</keyword>
<evidence type="ECO:0000256" key="5">
    <source>
        <dbReference type="ARBA" id="ARBA00023027"/>
    </source>
</evidence>
<evidence type="ECO:0000256" key="9">
    <source>
        <dbReference type="ARBA" id="ARBA00023239"/>
    </source>
</evidence>
<dbReference type="SUPFAM" id="SSF51735">
    <property type="entry name" value="NAD(P)-binding Rossmann-fold domains"/>
    <property type="match status" value="1"/>
</dbReference>
<dbReference type="Pfam" id="PF02737">
    <property type="entry name" value="3HCDH_N"/>
    <property type="match status" value="1"/>
</dbReference>
<evidence type="ECO:0000256" key="1">
    <source>
        <dbReference type="ARBA" id="ARBA00004275"/>
    </source>
</evidence>
<gene>
    <name evidence="13" type="ORF">METZ01_LOCUS196272</name>
</gene>
<dbReference type="GO" id="GO:0005777">
    <property type="term" value="C:peroxisome"/>
    <property type="evidence" value="ECO:0007669"/>
    <property type="project" value="UniProtKB-SubCell"/>
</dbReference>
<dbReference type="AlphaFoldDB" id="A0A382DYF6"/>
<protein>
    <recommendedName>
        <fullName evidence="14">3-hydroxyacyl-CoA dehydrogenase</fullName>
    </recommendedName>
</protein>
<keyword evidence="3" id="KW-0276">Fatty acid metabolism</keyword>
<dbReference type="InterPro" id="IPR008927">
    <property type="entry name" value="6-PGluconate_DH-like_C_sf"/>
</dbReference>
<dbReference type="PANTHER" id="PTHR23309:SF51">
    <property type="entry name" value="3-HYDROXYACYL-COA DEHYDROGENASE-RELATED"/>
    <property type="match status" value="1"/>
</dbReference>
<evidence type="ECO:0000256" key="10">
    <source>
        <dbReference type="ARBA" id="ARBA00023268"/>
    </source>
</evidence>
<dbReference type="GO" id="GO:0004300">
    <property type="term" value="F:enoyl-CoA hydratase activity"/>
    <property type="evidence" value="ECO:0007669"/>
    <property type="project" value="UniProtKB-ARBA"/>
</dbReference>
<dbReference type="Gene3D" id="3.90.226.10">
    <property type="entry name" value="2-enoyl-CoA Hydratase, Chain A, domain 1"/>
    <property type="match status" value="1"/>
</dbReference>
<dbReference type="Pfam" id="PF00725">
    <property type="entry name" value="3HCDH"/>
    <property type="match status" value="1"/>
</dbReference>
<dbReference type="InterPro" id="IPR006108">
    <property type="entry name" value="3HC_DH_C"/>
</dbReference>
<dbReference type="InterPro" id="IPR029045">
    <property type="entry name" value="ClpP/crotonase-like_dom_sf"/>
</dbReference>
<dbReference type="GO" id="GO:0016853">
    <property type="term" value="F:isomerase activity"/>
    <property type="evidence" value="ECO:0007669"/>
    <property type="project" value="UniProtKB-KW"/>
</dbReference>
<dbReference type="InterPro" id="IPR006176">
    <property type="entry name" value="3-OHacyl-CoA_DH_NAD-bd"/>
</dbReference>
<evidence type="ECO:0000259" key="12">
    <source>
        <dbReference type="Pfam" id="PF02737"/>
    </source>
</evidence>
<dbReference type="UniPathway" id="UPA00659"/>
<dbReference type="InterPro" id="IPR036291">
    <property type="entry name" value="NAD(P)-bd_dom_sf"/>
</dbReference>
<dbReference type="CDD" id="cd06558">
    <property type="entry name" value="crotonase-like"/>
    <property type="match status" value="1"/>
</dbReference>
<evidence type="ECO:0000256" key="7">
    <source>
        <dbReference type="ARBA" id="ARBA00023140"/>
    </source>
</evidence>
<keyword evidence="6" id="KW-0443">Lipid metabolism</keyword>
<feature type="domain" description="3-hydroxyacyl-CoA dehydrogenase NAD binding" evidence="12">
    <location>
        <begin position="302"/>
        <end position="478"/>
    </location>
</feature>
<dbReference type="GO" id="GO:0070403">
    <property type="term" value="F:NAD+ binding"/>
    <property type="evidence" value="ECO:0007669"/>
    <property type="project" value="InterPro"/>
</dbReference>
<evidence type="ECO:0000256" key="2">
    <source>
        <dbReference type="ARBA" id="ARBA00005005"/>
    </source>
</evidence>
<reference evidence="13" key="1">
    <citation type="submission" date="2018-05" db="EMBL/GenBank/DDBJ databases">
        <authorList>
            <person name="Lanie J.A."/>
            <person name="Ng W.-L."/>
            <person name="Kazmierczak K.M."/>
            <person name="Andrzejewski T.M."/>
            <person name="Davidsen T.M."/>
            <person name="Wayne K.J."/>
            <person name="Tettelin H."/>
            <person name="Glass J.I."/>
            <person name="Rusch D."/>
            <person name="Podicherti R."/>
            <person name="Tsui H.-C.T."/>
            <person name="Winkler M.E."/>
        </authorList>
    </citation>
    <scope>NUCLEOTIDE SEQUENCE</scope>
</reference>
<keyword evidence="5" id="KW-0520">NAD</keyword>
<dbReference type="PANTHER" id="PTHR23309">
    <property type="entry name" value="3-HYDROXYACYL-COA DEHYROGENASE"/>
    <property type="match status" value="1"/>
</dbReference>
<dbReference type="GO" id="GO:0006635">
    <property type="term" value="P:fatty acid beta-oxidation"/>
    <property type="evidence" value="ECO:0007669"/>
    <property type="project" value="UniProtKB-UniPathway"/>
</dbReference>
<dbReference type="EMBL" id="UINC01041734">
    <property type="protein sequence ID" value="SVB43418.1"/>
    <property type="molecule type" value="Genomic_DNA"/>
</dbReference>
<comment type="subcellular location">
    <subcellularLocation>
        <location evidence="1">Peroxisome</location>
    </subcellularLocation>
</comment>
<dbReference type="Pfam" id="PF00378">
    <property type="entry name" value="ECH_1"/>
    <property type="match status" value="1"/>
</dbReference>
<feature type="non-terminal residue" evidence="13">
    <location>
        <position position="520"/>
    </location>
</feature>
<dbReference type="SUPFAM" id="SSF52096">
    <property type="entry name" value="ClpP/crotonase"/>
    <property type="match status" value="1"/>
</dbReference>
<dbReference type="InterPro" id="IPR001753">
    <property type="entry name" value="Enoyl-CoA_hydra/iso"/>
</dbReference>
<evidence type="ECO:0000256" key="4">
    <source>
        <dbReference type="ARBA" id="ARBA00023002"/>
    </source>
</evidence>
<evidence type="ECO:0000313" key="13">
    <source>
        <dbReference type="EMBL" id="SVB43418.1"/>
    </source>
</evidence>
<evidence type="ECO:0000256" key="3">
    <source>
        <dbReference type="ARBA" id="ARBA00022832"/>
    </source>
</evidence>